<feature type="region of interest" description="Disordered" evidence="1">
    <location>
        <begin position="50"/>
        <end position="75"/>
    </location>
</feature>
<feature type="compositionally biased region" description="Basic and acidic residues" evidence="1">
    <location>
        <begin position="59"/>
        <end position="75"/>
    </location>
</feature>
<accession>A0A9P6TCA9</accession>
<evidence type="ECO:0000256" key="1">
    <source>
        <dbReference type="SAM" id="MobiDB-lite"/>
    </source>
</evidence>
<evidence type="ECO:0008006" key="4">
    <source>
        <dbReference type="Google" id="ProtNLM"/>
    </source>
</evidence>
<sequence length="150" mass="17043">MSKGHKTSWVWQHFEEKVINGVDKLVCQISMSESQRCLTLLKPAATGSTKSLAKHLERKHGMTRDGNRSRTEEIRNPKELTRENLIESLANLIINHHLHVTIVDSNAFKNLFNLVNPAIMTIWPDSVEMQEYLERKTGLTSANSPPALQD</sequence>
<reference evidence="2" key="1">
    <citation type="submission" date="2013-11" db="EMBL/GenBank/DDBJ databases">
        <title>Genome sequence of the fusiform rust pathogen reveals effectors for host alternation and coevolution with pine.</title>
        <authorList>
            <consortium name="DOE Joint Genome Institute"/>
            <person name="Smith K."/>
            <person name="Pendleton A."/>
            <person name="Kubisiak T."/>
            <person name="Anderson C."/>
            <person name="Salamov A."/>
            <person name="Aerts A."/>
            <person name="Riley R."/>
            <person name="Clum A."/>
            <person name="Lindquist E."/>
            <person name="Ence D."/>
            <person name="Campbell M."/>
            <person name="Kronenberg Z."/>
            <person name="Feau N."/>
            <person name="Dhillon B."/>
            <person name="Hamelin R."/>
            <person name="Burleigh J."/>
            <person name="Smith J."/>
            <person name="Yandell M."/>
            <person name="Nelson C."/>
            <person name="Grigoriev I."/>
            <person name="Davis J."/>
        </authorList>
    </citation>
    <scope>NUCLEOTIDE SEQUENCE</scope>
    <source>
        <strain evidence="2">G11</strain>
    </source>
</reference>
<dbReference type="AlphaFoldDB" id="A0A9P6TCA9"/>
<dbReference type="Proteomes" id="UP000886653">
    <property type="component" value="Unassembled WGS sequence"/>
</dbReference>
<dbReference type="SMART" id="SM00614">
    <property type="entry name" value="ZnF_BED"/>
    <property type="match status" value="1"/>
</dbReference>
<gene>
    <name evidence="2" type="ORF">CROQUDRAFT_44270</name>
</gene>
<proteinExistence type="predicted"/>
<evidence type="ECO:0000313" key="3">
    <source>
        <dbReference type="Proteomes" id="UP000886653"/>
    </source>
</evidence>
<comment type="caution">
    <text evidence="2">The sequence shown here is derived from an EMBL/GenBank/DDBJ whole genome shotgun (WGS) entry which is preliminary data.</text>
</comment>
<dbReference type="EMBL" id="MU167260">
    <property type="protein sequence ID" value="KAG0146485.1"/>
    <property type="molecule type" value="Genomic_DNA"/>
</dbReference>
<protein>
    <recommendedName>
        <fullName evidence="4">BED-type domain-containing protein</fullName>
    </recommendedName>
</protein>
<organism evidence="2 3">
    <name type="scientific">Cronartium quercuum f. sp. fusiforme G11</name>
    <dbReference type="NCBI Taxonomy" id="708437"/>
    <lineage>
        <taxon>Eukaryota</taxon>
        <taxon>Fungi</taxon>
        <taxon>Dikarya</taxon>
        <taxon>Basidiomycota</taxon>
        <taxon>Pucciniomycotina</taxon>
        <taxon>Pucciniomycetes</taxon>
        <taxon>Pucciniales</taxon>
        <taxon>Coleosporiaceae</taxon>
        <taxon>Cronartium</taxon>
    </lineage>
</organism>
<evidence type="ECO:0000313" key="2">
    <source>
        <dbReference type="EMBL" id="KAG0146485.1"/>
    </source>
</evidence>
<keyword evidence="3" id="KW-1185">Reference proteome</keyword>
<dbReference type="OrthoDB" id="1432712at2759"/>
<name>A0A9P6TCA9_9BASI</name>